<protein>
    <submittedName>
        <fullName evidence="2">DUF4363 family protein</fullName>
    </submittedName>
</protein>
<sequence>MGRVLMKAVIGTIILVIIFFIGATVFQNYVQNGCEELSEEITKLEGYIDDENWEMTRETLGLLKEDWEEKSKIWVLFLEHYNLDAIEVAIRKIDTYSDLKDKTYTLGEIVKLRYLIEHLSEREAFVLSNLL</sequence>
<name>A0A833MDD8_9FIRM</name>
<gene>
    <name evidence="2" type="ORF">F8153_10855</name>
</gene>
<dbReference type="Proteomes" id="UP000465601">
    <property type="component" value="Unassembled WGS sequence"/>
</dbReference>
<proteinExistence type="predicted"/>
<dbReference type="EMBL" id="WBZB01000039">
    <property type="protein sequence ID" value="KAB3528816.1"/>
    <property type="molecule type" value="Genomic_DNA"/>
</dbReference>
<dbReference type="AlphaFoldDB" id="A0A833MDD8"/>
<evidence type="ECO:0000256" key="1">
    <source>
        <dbReference type="SAM" id="Phobius"/>
    </source>
</evidence>
<keyword evidence="1" id="KW-1133">Transmembrane helix</keyword>
<dbReference type="OrthoDB" id="3034917at2"/>
<feature type="transmembrane region" description="Helical" evidence="1">
    <location>
        <begin position="9"/>
        <end position="30"/>
    </location>
</feature>
<comment type="caution">
    <text evidence="2">The sequence shown here is derived from an EMBL/GenBank/DDBJ whole genome shotgun (WGS) entry which is preliminary data.</text>
</comment>
<dbReference type="InterPro" id="IPR025373">
    <property type="entry name" value="DUF4363"/>
</dbReference>
<organism evidence="2 3">
    <name type="scientific">Alkaliphilus serpentinus</name>
    <dbReference type="NCBI Taxonomy" id="1482731"/>
    <lineage>
        <taxon>Bacteria</taxon>
        <taxon>Bacillati</taxon>
        <taxon>Bacillota</taxon>
        <taxon>Clostridia</taxon>
        <taxon>Peptostreptococcales</taxon>
        <taxon>Natronincolaceae</taxon>
        <taxon>Alkaliphilus</taxon>
    </lineage>
</organism>
<accession>A0A833MDD8</accession>
<keyword evidence="1" id="KW-0472">Membrane</keyword>
<keyword evidence="3" id="KW-1185">Reference proteome</keyword>
<evidence type="ECO:0000313" key="2">
    <source>
        <dbReference type="EMBL" id="KAB3528816.1"/>
    </source>
</evidence>
<dbReference type="Pfam" id="PF14276">
    <property type="entry name" value="DUF4363"/>
    <property type="match status" value="1"/>
</dbReference>
<keyword evidence="1" id="KW-0812">Transmembrane</keyword>
<reference evidence="2 3" key="1">
    <citation type="submission" date="2019-10" db="EMBL/GenBank/DDBJ databases">
        <title>Alkaliphilus serpentinus sp. nov. and Alkaliphilus pronyensis sp. nov., two novel anaerobic alkaliphilic species isolated from the serpentinized-hosted hydrothermal field of the Prony Bay (New Caledonia).</title>
        <authorList>
            <person name="Postec A."/>
        </authorList>
    </citation>
    <scope>NUCLEOTIDE SEQUENCE [LARGE SCALE GENOMIC DNA]</scope>
    <source>
        <strain evidence="2 3">LacT</strain>
    </source>
</reference>
<evidence type="ECO:0000313" key="3">
    <source>
        <dbReference type="Proteomes" id="UP000465601"/>
    </source>
</evidence>